<proteinExistence type="predicted"/>
<gene>
    <name evidence="1" type="ORF">C4532_11905</name>
</gene>
<sequence>MPTELFEWACEQIEDKYKQLDHTYGWRLLTTPSATLSHKPDIAFITLNPGGDTIHPDHGRESCENGSAYIYERWPRGKGKGPATHNRGEAPLQKQVQALFKEIALLIGEPDYRSMMDTSLMAYYIPFRSPSYSELLKPKESREFAFNLWSCLTENISPRLILTIDRITFEDFKKILGKKPGCKRADHPPLPTGWGKTTVDVTWYTIPGSRRVVVTRFPHLSRFRIFNRQKSKKHMGQILSLITEHLRQCPNKFEVMT</sequence>
<comment type="caution">
    <text evidence="1">The sequence shown here is derived from an EMBL/GenBank/DDBJ whole genome shotgun (WGS) entry which is preliminary data.</text>
</comment>
<reference evidence="1 2" key="1">
    <citation type="journal article" date="2017" name="ISME J.">
        <title>Energy and carbon metabolisms in a deep terrestrial subsurface fluid microbial community.</title>
        <authorList>
            <person name="Momper L."/>
            <person name="Jungbluth S.P."/>
            <person name="Lee M.D."/>
            <person name="Amend J.P."/>
        </authorList>
    </citation>
    <scope>NUCLEOTIDE SEQUENCE [LARGE SCALE GENOMIC DNA]</scope>
    <source>
        <strain evidence="1">SURF_17</strain>
    </source>
</reference>
<dbReference type="AlphaFoldDB" id="A0A419EWD1"/>
<evidence type="ECO:0008006" key="3">
    <source>
        <dbReference type="Google" id="ProtNLM"/>
    </source>
</evidence>
<evidence type="ECO:0000313" key="1">
    <source>
        <dbReference type="EMBL" id="RJP68893.1"/>
    </source>
</evidence>
<organism evidence="1 2">
    <name type="scientific">Candidatus Abyssobacteria bacterium SURF_17</name>
    <dbReference type="NCBI Taxonomy" id="2093361"/>
    <lineage>
        <taxon>Bacteria</taxon>
        <taxon>Pseudomonadati</taxon>
        <taxon>Candidatus Hydrogenedentota</taxon>
        <taxon>Candidatus Abyssobacteria</taxon>
    </lineage>
</organism>
<name>A0A419EWD1_9BACT</name>
<dbReference type="Proteomes" id="UP000285961">
    <property type="component" value="Unassembled WGS sequence"/>
</dbReference>
<evidence type="ECO:0000313" key="2">
    <source>
        <dbReference type="Proteomes" id="UP000285961"/>
    </source>
</evidence>
<dbReference type="EMBL" id="QZKI01000088">
    <property type="protein sequence ID" value="RJP68893.1"/>
    <property type="molecule type" value="Genomic_DNA"/>
</dbReference>
<accession>A0A419EWD1</accession>
<protein>
    <recommendedName>
        <fullName evidence="3">Uracil-DNA glycosylase-like domain-containing protein</fullName>
    </recommendedName>
</protein>